<accession>A0A239U8Z8</accession>
<dbReference type="AlphaFoldDB" id="A0A239U8Z8"/>
<dbReference type="EMBL" id="BKAR01000006">
    <property type="protein sequence ID" value="GEP84217.1"/>
    <property type="molecule type" value="Genomic_DNA"/>
</dbReference>
<sequence length="60" mass="7201">MNKRVPKLYKEYYEKFGEMPPAPYMSTLSDYEKEQAILQRLSDGKPFAQIKYWSQQPPVR</sequence>
<dbReference type="OrthoDB" id="2400284at2"/>
<dbReference type="RefSeq" id="WP_095105871.1">
    <property type="nucleotide sequence ID" value="NZ_BKAR01000006.1"/>
</dbReference>
<organism evidence="1 2">
    <name type="scientific">Staphylococcus piscifermentans</name>
    <dbReference type="NCBI Taxonomy" id="70258"/>
    <lineage>
        <taxon>Bacteria</taxon>
        <taxon>Bacillati</taxon>
        <taxon>Bacillota</taxon>
        <taxon>Bacilli</taxon>
        <taxon>Bacillales</taxon>
        <taxon>Staphylococcaceae</taxon>
        <taxon>Staphylococcus</taxon>
    </lineage>
</organism>
<evidence type="ECO:0000313" key="1">
    <source>
        <dbReference type="EMBL" id="GEP84217.1"/>
    </source>
</evidence>
<dbReference type="Proteomes" id="UP000321736">
    <property type="component" value="Unassembled WGS sequence"/>
</dbReference>
<proteinExistence type="predicted"/>
<reference evidence="1 2" key="1">
    <citation type="submission" date="2019-07" db="EMBL/GenBank/DDBJ databases">
        <title>Whole genome shotgun sequence of Staphylococcus piscifermentans NBRC 109625.</title>
        <authorList>
            <person name="Hosoyama A."/>
            <person name="Uohara A."/>
            <person name="Ohji S."/>
            <person name="Ichikawa N."/>
        </authorList>
    </citation>
    <scope>NUCLEOTIDE SEQUENCE [LARGE SCALE GENOMIC DNA]</scope>
    <source>
        <strain evidence="1 2">NBRC 109625</strain>
    </source>
</reference>
<name>A0A239U8Z8_9STAP</name>
<protein>
    <submittedName>
        <fullName evidence="1">Uncharacterized protein</fullName>
    </submittedName>
</protein>
<comment type="caution">
    <text evidence="1">The sequence shown here is derived from an EMBL/GenBank/DDBJ whole genome shotgun (WGS) entry which is preliminary data.</text>
</comment>
<evidence type="ECO:0000313" key="2">
    <source>
        <dbReference type="Proteomes" id="UP000321736"/>
    </source>
</evidence>
<gene>
    <name evidence="1" type="ORF">SPI02_08020</name>
</gene>
<keyword evidence="2" id="KW-1185">Reference proteome</keyword>